<gene>
    <name evidence="1" type="ORF">GA0061070_10013</name>
</gene>
<keyword evidence="2" id="KW-1185">Reference proteome</keyword>
<evidence type="ECO:0000313" key="2">
    <source>
        <dbReference type="Proteomes" id="UP000198515"/>
    </source>
</evidence>
<protein>
    <submittedName>
        <fullName evidence="1">Uncharacterized protein</fullName>
    </submittedName>
</protein>
<sequence length="56" mass="6490">MKEFCYNGKGEEKRNEIMRIGLFNCLKKFRLIIIAFNVVACSHACFEVAEFCHDAT</sequence>
<name>A0A1C3YSD4_9ENTR</name>
<reference evidence="2" key="1">
    <citation type="submission" date="2016-08" db="EMBL/GenBank/DDBJ databases">
        <authorList>
            <person name="Varghese N."/>
            <person name="Submissions Spin"/>
        </authorList>
    </citation>
    <scope>NUCLEOTIDE SEQUENCE [LARGE SCALE GENOMIC DNA]</scope>
    <source>
        <strain evidence="2">REICA_142</strain>
    </source>
</reference>
<dbReference type="Proteomes" id="UP000198515">
    <property type="component" value="Unassembled WGS sequence"/>
</dbReference>
<proteinExistence type="predicted"/>
<dbReference type="AlphaFoldDB" id="A0A1C3YSD4"/>
<accession>A0A1C3YSD4</accession>
<dbReference type="EMBL" id="FMBC01000001">
    <property type="protein sequence ID" value="SCB72980.1"/>
    <property type="molecule type" value="Genomic_DNA"/>
</dbReference>
<organism evidence="1 2">
    <name type="scientific">Kosakonia oryziphila</name>
    <dbReference type="NCBI Taxonomy" id="1005667"/>
    <lineage>
        <taxon>Bacteria</taxon>
        <taxon>Pseudomonadati</taxon>
        <taxon>Pseudomonadota</taxon>
        <taxon>Gammaproteobacteria</taxon>
        <taxon>Enterobacterales</taxon>
        <taxon>Enterobacteriaceae</taxon>
        <taxon>Kosakonia</taxon>
    </lineage>
</organism>
<evidence type="ECO:0000313" key="1">
    <source>
        <dbReference type="EMBL" id="SCB72980.1"/>
    </source>
</evidence>